<reference evidence="6 7" key="1">
    <citation type="submission" date="2019-06" db="EMBL/GenBank/DDBJ databases">
        <title>Persicimonas caeni gen. nov., sp. nov., a predatory bacterium isolated from solar saltern.</title>
        <authorList>
            <person name="Wang S."/>
        </authorList>
    </citation>
    <scope>NUCLEOTIDE SEQUENCE [LARGE SCALE GENOMIC DNA]</scope>
    <source>
        <strain evidence="6 7">YN101</strain>
    </source>
</reference>
<dbReference type="Proteomes" id="UP000315995">
    <property type="component" value="Chromosome"/>
</dbReference>
<organism evidence="6 7">
    <name type="scientific">Persicimonas caeni</name>
    <dbReference type="NCBI Taxonomy" id="2292766"/>
    <lineage>
        <taxon>Bacteria</taxon>
        <taxon>Deltaproteobacteria</taxon>
        <taxon>Bradymonadales</taxon>
        <taxon>Bradymonadaceae</taxon>
        <taxon>Persicimonas</taxon>
    </lineage>
</organism>
<keyword evidence="3" id="KW-0067">ATP-binding</keyword>
<keyword evidence="7" id="KW-1185">Reference proteome</keyword>
<evidence type="ECO:0000313" key="7">
    <source>
        <dbReference type="Proteomes" id="UP000315995"/>
    </source>
</evidence>
<dbReference type="PANTHER" id="PTHR46425:SF1">
    <property type="entry name" value="TRANSCRIPTION TERMINATION FACTOR RHO"/>
    <property type="match status" value="1"/>
</dbReference>
<dbReference type="GO" id="GO:0003723">
    <property type="term" value="F:RNA binding"/>
    <property type="evidence" value="ECO:0007669"/>
    <property type="project" value="UniProtKB-UniRule"/>
</dbReference>
<dbReference type="Gene3D" id="3.40.50.300">
    <property type="entry name" value="P-loop containing nucleotide triphosphate hydrolases"/>
    <property type="match status" value="1"/>
</dbReference>
<dbReference type="SMART" id="SM00382">
    <property type="entry name" value="AAA"/>
    <property type="match status" value="1"/>
</dbReference>
<keyword evidence="3" id="KW-0547">Nucleotide-binding</keyword>
<accession>A0A4Y6PVS6</accession>
<keyword evidence="3" id="KW-0804">Transcription</keyword>
<keyword evidence="2 3" id="KW-0694">RNA-binding</keyword>
<dbReference type="OrthoDB" id="9805197at2"/>
<dbReference type="GO" id="GO:0006353">
    <property type="term" value="P:DNA-templated transcription termination"/>
    <property type="evidence" value="ECO:0007669"/>
    <property type="project" value="UniProtKB-UniRule"/>
</dbReference>
<dbReference type="NCBIfam" id="NF006886">
    <property type="entry name" value="PRK09376.1"/>
    <property type="match status" value="1"/>
</dbReference>
<dbReference type="InterPro" id="IPR004665">
    <property type="entry name" value="Term_rho"/>
</dbReference>
<feature type="compositionally biased region" description="Basic residues" evidence="4">
    <location>
        <begin position="1"/>
        <end position="14"/>
    </location>
</feature>
<feature type="compositionally biased region" description="Basic and acidic residues" evidence="4">
    <location>
        <begin position="15"/>
        <end position="28"/>
    </location>
</feature>
<dbReference type="SUPFAM" id="SSF52540">
    <property type="entry name" value="P-loop containing nucleoside triphosphate hydrolases"/>
    <property type="match status" value="1"/>
</dbReference>
<dbReference type="EC" id="3.6.4.-" evidence="3"/>
<dbReference type="EMBL" id="CP041186">
    <property type="protein sequence ID" value="QDG52454.1"/>
    <property type="molecule type" value="Genomic_DNA"/>
</dbReference>
<feature type="binding site" evidence="3">
    <location>
        <position position="103"/>
    </location>
    <ligand>
        <name>ATP</name>
        <dbReference type="ChEBI" id="CHEBI:30616"/>
    </ligand>
</feature>
<sequence length="307" mass="34344">MGRRGKRRRGRSRGRGRDKLQRLADRLSDYTPIQPDERIKLETGPDEITGRLIDLIAPLGKGQRVLVTSPPKAGKTTILQKISQSVRENYPDIHQVALLIDERPEEATDFRRNIPAKVEASTTDRSPRDHIKLAEKVFRRALQKLLDGQDVLLLLDSITRLARAYNHTASGSGRTLSGGITAGALDRPRQLFGAARNLEEGGSLTIVATALIDTGSRMDDVIFHEFKGTGNSELVLDRELANRRLYPAVDLGASGTRRELKLLSEVEGHRVPHLRRRIADMGKQDSLKWLLERLDRTHNNLELLGSI</sequence>
<evidence type="ECO:0000256" key="1">
    <source>
        <dbReference type="ARBA" id="ARBA00022472"/>
    </source>
</evidence>
<dbReference type="InterPro" id="IPR027417">
    <property type="entry name" value="P-loop_NTPase"/>
</dbReference>
<dbReference type="Pfam" id="PF00006">
    <property type="entry name" value="ATP-synt_ab"/>
    <property type="match status" value="1"/>
</dbReference>
<dbReference type="PANTHER" id="PTHR46425">
    <property type="entry name" value="TRANSCRIPTION TERMINATION FACTOR RHO"/>
    <property type="match status" value="1"/>
</dbReference>
<dbReference type="GO" id="GO:0005524">
    <property type="term" value="F:ATP binding"/>
    <property type="evidence" value="ECO:0007669"/>
    <property type="project" value="UniProtKB-UniRule"/>
</dbReference>
<dbReference type="InterPro" id="IPR003593">
    <property type="entry name" value="AAA+_ATPase"/>
</dbReference>
<keyword evidence="1 3" id="KW-0806">Transcription termination</keyword>
<evidence type="ECO:0000313" key="6">
    <source>
        <dbReference type="EMBL" id="QDG52454.1"/>
    </source>
</evidence>
<feature type="region of interest" description="Disordered" evidence="4">
    <location>
        <begin position="1"/>
        <end position="28"/>
    </location>
</feature>
<dbReference type="InterPro" id="IPR000194">
    <property type="entry name" value="ATPase_F1/V1/A1_a/bsu_nucl-bd"/>
</dbReference>
<comment type="caution">
    <text evidence="3">Lacks conserved residue(s) required for the propagation of feature annotation.</text>
</comment>
<keyword evidence="3" id="KW-0378">Hydrolase</keyword>
<dbReference type="GO" id="GO:0008186">
    <property type="term" value="F:ATP-dependent activity, acting on RNA"/>
    <property type="evidence" value="ECO:0007669"/>
    <property type="project" value="InterPro"/>
</dbReference>
<dbReference type="GO" id="GO:0004386">
    <property type="term" value="F:helicase activity"/>
    <property type="evidence" value="ECO:0007669"/>
    <property type="project" value="UniProtKB-UniRule"/>
</dbReference>
<accession>A0A5B8YBW0</accession>
<evidence type="ECO:0000256" key="2">
    <source>
        <dbReference type="ARBA" id="ARBA00022884"/>
    </source>
</evidence>
<dbReference type="HAMAP" id="MF_01884">
    <property type="entry name" value="Rho"/>
    <property type="match status" value="1"/>
</dbReference>
<comment type="function">
    <text evidence="3">Facilitates transcription termination by a mechanism that involves Rho binding to the nascent RNA, activation of Rho's RNA-dependent ATPase activity, and release of the mRNA from the DNA template.</text>
</comment>
<keyword evidence="3" id="KW-0805">Transcription regulation</keyword>
<feature type="binding site" evidence="3">
    <location>
        <begin position="72"/>
        <end position="77"/>
    </location>
    <ligand>
        <name>ATP</name>
        <dbReference type="ChEBI" id="CHEBI:30616"/>
    </ligand>
</feature>
<dbReference type="AlphaFoldDB" id="A0A4Y6PVS6"/>
<comment type="subunit">
    <text evidence="3">Homohexamer. The homohexamer assembles into an open ring structure.</text>
</comment>
<comment type="similarity">
    <text evidence="3">Belongs to the Rho family.</text>
</comment>
<proteinExistence type="inferred from homology"/>
<dbReference type="GO" id="GO:0016787">
    <property type="term" value="F:hydrolase activity"/>
    <property type="evidence" value="ECO:0007669"/>
    <property type="project" value="UniProtKB-KW"/>
</dbReference>
<protein>
    <recommendedName>
        <fullName evidence="3">Transcription termination factor Rho</fullName>
        <ecNumber evidence="3">3.6.4.-</ecNumber>
    </recommendedName>
    <alternativeName>
        <fullName evidence="3">ATP-dependent helicase Rho</fullName>
    </alternativeName>
</protein>
<evidence type="ECO:0000256" key="4">
    <source>
        <dbReference type="SAM" id="MobiDB-lite"/>
    </source>
</evidence>
<gene>
    <name evidence="3" type="primary">rho</name>
    <name evidence="6" type="ORF">FIV42_17425</name>
</gene>
<feature type="domain" description="AAA+ ATPase" evidence="5">
    <location>
        <begin position="61"/>
        <end position="240"/>
    </location>
</feature>
<evidence type="ECO:0000256" key="3">
    <source>
        <dbReference type="HAMAP-Rule" id="MF_01884"/>
    </source>
</evidence>
<evidence type="ECO:0000259" key="5">
    <source>
        <dbReference type="SMART" id="SM00382"/>
    </source>
</evidence>
<keyword evidence="3" id="KW-0347">Helicase</keyword>
<name>A0A4Y6PVS6_PERCE</name>